<organism evidence="6 7">
    <name type="scientific">Candidatus Ornithospirochaeta avicola</name>
    <dbReference type="NCBI Taxonomy" id="2840896"/>
    <lineage>
        <taxon>Bacteria</taxon>
        <taxon>Pseudomonadati</taxon>
        <taxon>Spirochaetota</taxon>
        <taxon>Spirochaetia</taxon>
        <taxon>Spirochaetales</taxon>
        <taxon>Spirochaetaceae</taxon>
        <taxon>Spirochaetaceae incertae sedis</taxon>
        <taxon>Candidatus Ornithospirochaeta</taxon>
    </lineage>
</organism>
<evidence type="ECO:0000256" key="4">
    <source>
        <dbReference type="SAM" id="Phobius"/>
    </source>
</evidence>
<keyword evidence="4" id="KW-0472">Membrane</keyword>
<evidence type="ECO:0000313" key="7">
    <source>
        <dbReference type="Proteomes" id="UP000823936"/>
    </source>
</evidence>
<dbReference type="PROSITE" id="PS50043">
    <property type="entry name" value="HTH_LUXR_2"/>
    <property type="match status" value="1"/>
</dbReference>
<protein>
    <submittedName>
        <fullName evidence="6">LuxR C-terminal-related transcriptional regulator</fullName>
    </submittedName>
</protein>
<feature type="transmembrane region" description="Helical" evidence="4">
    <location>
        <begin position="191"/>
        <end position="212"/>
    </location>
</feature>
<accession>A0A9D1TNM9</accession>
<dbReference type="InterPro" id="IPR016032">
    <property type="entry name" value="Sig_transdc_resp-reg_C-effctor"/>
</dbReference>
<gene>
    <name evidence="6" type="ORF">IAB12_06945</name>
</gene>
<dbReference type="SMART" id="SM00421">
    <property type="entry name" value="HTH_LUXR"/>
    <property type="match status" value="1"/>
</dbReference>
<feature type="transmembrane region" description="Helical" evidence="4">
    <location>
        <begin position="69"/>
        <end position="95"/>
    </location>
</feature>
<comment type="caution">
    <text evidence="6">The sequence shown here is derived from an EMBL/GenBank/DDBJ whole genome shotgun (WGS) entry which is preliminary data.</text>
</comment>
<keyword evidence="1" id="KW-0805">Transcription regulation</keyword>
<reference evidence="6" key="2">
    <citation type="submission" date="2021-04" db="EMBL/GenBank/DDBJ databases">
        <authorList>
            <person name="Gilroy R."/>
        </authorList>
    </citation>
    <scope>NUCLEOTIDE SEQUENCE</scope>
    <source>
        <strain evidence="6">Gambia11-129</strain>
    </source>
</reference>
<evidence type="ECO:0000313" key="6">
    <source>
        <dbReference type="EMBL" id="HIV99493.1"/>
    </source>
</evidence>
<feature type="transmembrane region" description="Helical" evidence="4">
    <location>
        <begin position="6"/>
        <end position="26"/>
    </location>
</feature>
<keyword evidence="4" id="KW-1133">Transmembrane helix</keyword>
<dbReference type="Proteomes" id="UP000823936">
    <property type="component" value="Unassembled WGS sequence"/>
</dbReference>
<dbReference type="GO" id="GO:0006355">
    <property type="term" value="P:regulation of DNA-templated transcription"/>
    <property type="evidence" value="ECO:0007669"/>
    <property type="project" value="InterPro"/>
</dbReference>
<evidence type="ECO:0000256" key="3">
    <source>
        <dbReference type="ARBA" id="ARBA00023163"/>
    </source>
</evidence>
<dbReference type="InterPro" id="IPR000792">
    <property type="entry name" value="Tscrpt_reg_LuxR_C"/>
</dbReference>
<evidence type="ECO:0000259" key="5">
    <source>
        <dbReference type="PROSITE" id="PS50043"/>
    </source>
</evidence>
<dbReference type="PANTHER" id="PTHR44688">
    <property type="entry name" value="DNA-BINDING TRANSCRIPTIONAL ACTIVATOR DEVR_DOSR"/>
    <property type="match status" value="1"/>
</dbReference>
<proteinExistence type="predicted"/>
<dbReference type="CDD" id="cd06170">
    <property type="entry name" value="LuxR_C_like"/>
    <property type="match status" value="1"/>
</dbReference>
<dbReference type="PANTHER" id="PTHR44688:SF16">
    <property type="entry name" value="DNA-BINDING TRANSCRIPTIONAL ACTIVATOR DEVR_DOSR"/>
    <property type="match status" value="1"/>
</dbReference>
<feature type="transmembrane region" description="Helical" evidence="4">
    <location>
        <begin position="107"/>
        <end position="126"/>
    </location>
</feature>
<dbReference type="SUPFAM" id="SSF46894">
    <property type="entry name" value="C-terminal effector domain of the bipartite response regulators"/>
    <property type="match status" value="1"/>
</dbReference>
<feature type="transmembrane region" description="Helical" evidence="4">
    <location>
        <begin position="38"/>
        <end position="63"/>
    </location>
</feature>
<feature type="transmembrane region" description="Helical" evidence="4">
    <location>
        <begin position="132"/>
        <end position="152"/>
    </location>
</feature>
<dbReference type="PRINTS" id="PR00038">
    <property type="entry name" value="HTHLUXR"/>
</dbReference>
<reference evidence="6" key="1">
    <citation type="journal article" date="2021" name="PeerJ">
        <title>Extensive microbial diversity within the chicken gut microbiome revealed by metagenomics and culture.</title>
        <authorList>
            <person name="Gilroy R."/>
            <person name="Ravi A."/>
            <person name="Getino M."/>
            <person name="Pursley I."/>
            <person name="Horton D.L."/>
            <person name="Alikhan N.F."/>
            <person name="Baker D."/>
            <person name="Gharbi K."/>
            <person name="Hall N."/>
            <person name="Watson M."/>
            <person name="Adriaenssens E.M."/>
            <person name="Foster-Nyarko E."/>
            <person name="Jarju S."/>
            <person name="Secka A."/>
            <person name="Antonio M."/>
            <person name="Oren A."/>
            <person name="Chaudhuri R.R."/>
            <person name="La Ragione R."/>
            <person name="Hildebrand F."/>
            <person name="Pallen M.J."/>
        </authorList>
    </citation>
    <scope>NUCLEOTIDE SEQUENCE</scope>
    <source>
        <strain evidence="6">Gambia11-129</strain>
    </source>
</reference>
<keyword evidence="2" id="KW-0238">DNA-binding</keyword>
<dbReference type="EMBL" id="DXHU01000023">
    <property type="protein sequence ID" value="HIV99493.1"/>
    <property type="molecule type" value="Genomic_DNA"/>
</dbReference>
<dbReference type="GO" id="GO:0003677">
    <property type="term" value="F:DNA binding"/>
    <property type="evidence" value="ECO:0007669"/>
    <property type="project" value="UniProtKB-KW"/>
</dbReference>
<dbReference type="InterPro" id="IPR036388">
    <property type="entry name" value="WH-like_DNA-bd_sf"/>
</dbReference>
<feature type="transmembrane region" description="Helical" evidence="4">
    <location>
        <begin position="164"/>
        <end position="185"/>
    </location>
</feature>
<dbReference type="PROSITE" id="PS00622">
    <property type="entry name" value="HTH_LUXR_1"/>
    <property type="match status" value="1"/>
</dbReference>
<dbReference type="AlphaFoldDB" id="A0A9D1TNM9"/>
<name>A0A9D1TNM9_9SPIO</name>
<dbReference type="Pfam" id="PF00196">
    <property type="entry name" value="GerE"/>
    <property type="match status" value="1"/>
</dbReference>
<keyword evidence="3" id="KW-0804">Transcription</keyword>
<evidence type="ECO:0000256" key="1">
    <source>
        <dbReference type="ARBA" id="ARBA00023015"/>
    </source>
</evidence>
<dbReference type="Gene3D" id="1.10.10.10">
    <property type="entry name" value="Winged helix-like DNA-binding domain superfamily/Winged helix DNA-binding domain"/>
    <property type="match status" value="1"/>
</dbReference>
<evidence type="ECO:0000256" key="2">
    <source>
        <dbReference type="ARBA" id="ARBA00023125"/>
    </source>
</evidence>
<sequence length="295" mass="33381">MASIAVVICIFATSIISMDLALAICWGRRANFSWSRYLIVFMATIMGAVFSYTFLQLTTIAFTGFSRTVVSLVFAFLAVLDAAFLIVFTPILINWIIARPMNLSEKILFSILSVFFVAMSVLGLFLDMHLRALLHIVFLILIIYTAALMIVSRRKIEERSVRNVTLTIMVVSLSMLPLLILSFIFTDLSSIFISLIALFYFVMIMVFLFIAIENQRKEGGSREEGMSSRMIEEYHITGREVEIINLIKKGLTNKEIASELSISVNTVNNHIANIFSKTDVRCRIDLLNLLKEASW</sequence>
<feature type="domain" description="HTH luxR-type" evidence="5">
    <location>
        <begin position="229"/>
        <end position="294"/>
    </location>
</feature>
<keyword evidence="4" id="KW-0812">Transmembrane</keyword>